<dbReference type="SUPFAM" id="SSF56059">
    <property type="entry name" value="Glutathione synthetase ATP-binding domain-like"/>
    <property type="match status" value="1"/>
</dbReference>
<accession>A0A9X3TPT8</accession>
<proteinExistence type="predicted"/>
<evidence type="ECO:0000256" key="2">
    <source>
        <dbReference type="ARBA" id="ARBA00022741"/>
    </source>
</evidence>
<keyword evidence="3 4" id="KW-0067">ATP-binding</keyword>
<dbReference type="GO" id="GO:0046872">
    <property type="term" value="F:metal ion binding"/>
    <property type="evidence" value="ECO:0007669"/>
    <property type="project" value="InterPro"/>
</dbReference>
<name>A0A9X3TPT8_9BACL</name>
<dbReference type="PANTHER" id="PTHR43585">
    <property type="entry name" value="FUMIPYRROLE BIOSYNTHESIS PROTEIN C"/>
    <property type="match status" value="1"/>
</dbReference>
<dbReference type="Pfam" id="PF13535">
    <property type="entry name" value="ATP-grasp_4"/>
    <property type="match status" value="1"/>
</dbReference>
<comment type="caution">
    <text evidence="6">The sequence shown here is derived from an EMBL/GenBank/DDBJ whole genome shotgun (WGS) entry which is preliminary data.</text>
</comment>
<keyword evidence="1" id="KW-0436">Ligase</keyword>
<dbReference type="InterPro" id="IPR052032">
    <property type="entry name" value="ATP-dep_AA_Ligase"/>
</dbReference>
<keyword evidence="7" id="KW-1185">Reference proteome</keyword>
<organism evidence="6 7">
    <name type="scientific">Brevibacillus thermoruber</name>
    <dbReference type="NCBI Taxonomy" id="33942"/>
    <lineage>
        <taxon>Bacteria</taxon>
        <taxon>Bacillati</taxon>
        <taxon>Bacillota</taxon>
        <taxon>Bacilli</taxon>
        <taxon>Bacillales</taxon>
        <taxon>Paenibacillaceae</taxon>
        <taxon>Brevibacillus</taxon>
    </lineage>
</organism>
<dbReference type="Gene3D" id="3.30.470.20">
    <property type="entry name" value="ATP-grasp fold, B domain"/>
    <property type="match status" value="1"/>
</dbReference>
<protein>
    <submittedName>
        <fullName evidence="6">ATP-grasp domain-containing protein</fullName>
    </submittedName>
</protein>
<evidence type="ECO:0000259" key="5">
    <source>
        <dbReference type="PROSITE" id="PS50975"/>
    </source>
</evidence>
<dbReference type="EMBL" id="JAPYYP010000009">
    <property type="protein sequence ID" value="MDA5108566.1"/>
    <property type="molecule type" value="Genomic_DNA"/>
</dbReference>
<evidence type="ECO:0000313" key="7">
    <source>
        <dbReference type="Proteomes" id="UP001151071"/>
    </source>
</evidence>
<dbReference type="InterPro" id="IPR041472">
    <property type="entry name" value="BL00235/CARNS1_N"/>
</dbReference>
<dbReference type="RefSeq" id="WP_271140004.1">
    <property type="nucleotide sequence ID" value="NZ_JAPYYP010000009.1"/>
</dbReference>
<dbReference type="InterPro" id="IPR011761">
    <property type="entry name" value="ATP-grasp"/>
</dbReference>
<dbReference type="Pfam" id="PF18130">
    <property type="entry name" value="ATPgrasp_N"/>
    <property type="match status" value="1"/>
</dbReference>
<evidence type="ECO:0000256" key="1">
    <source>
        <dbReference type="ARBA" id="ARBA00022598"/>
    </source>
</evidence>
<dbReference type="Gene3D" id="3.40.50.20">
    <property type="match status" value="1"/>
</dbReference>
<evidence type="ECO:0000313" key="6">
    <source>
        <dbReference type="EMBL" id="MDA5108566.1"/>
    </source>
</evidence>
<evidence type="ECO:0000256" key="4">
    <source>
        <dbReference type="PROSITE-ProRule" id="PRU00409"/>
    </source>
</evidence>
<reference evidence="6" key="1">
    <citation type="submission" date="2022-12" db="EMBL/GenBank/DDBJ databases">
        <title>Draft genome sequence of the thermophilic strain Brevibacillus thermoruber HT42, isolated from Los Humeros, Puebla, Mexico, with biotechnological potential.</title>
        <authorList>
            <person name="Lara Sanchez J."/>
            <person name="Solis Palacios R."/>
            <person name="Bustos Baena A.S."/>
            <person name="Ruz Baez A.E."/>
            <person name="Espinosa Luna G."/>
            <person name="Oliart Ros R.M."/>
        </authorList>
    </citation>
    <scope>NUCLEOTIDE SEQUENCE</scope>
    <source>
        <strain evidence="6">HT42</strain>
    </source>
</reference>
<dbReference type="PANTHER" id="PTHR43585:SF2">
    <property type="entry name" value="ATP-GRASP ENZYME FSQD"/>
    <property type="match status" value="1"/>
</dbReference>
<gene>
    <name evidence="6" type="ORF">O3V59_09350</name>
</gene>
<feature type="domain" description="ATP-grasp" evidence="5">
    <location>
        <begin position="115"/>
        <end position="316"/>
    </location>
</feature>
<dbReference type="AlphaFoldDB" id="A0A9X3TPT8"/>
<dbReference type="PROSITE" id="PS50975">
    <property type="entry name" value="ATP_GRASP"/>
    <property type="match status" value="1"/>
</dbReference>
<dbReference type="Proteomes" id="UP001151071">
    <property type="component" value="Unassembled WGS sequence"/>
</dbReference>
<dbReference type="GO" id="GO:0016874">
    <property type="term" value="F:ligase activity"/>
    <property type="evidence" value="ECO:0007669"/>
    <property type="project" value="UniProtKB-KW"/>
</dbReference>
<sequence length="420" mass="47165">MTNKHLLVVGVSSSGPQHRFYIERIRRAGNEITLLTPQYHSWLKDIVNTFLYCDPFNEDACVEVARACHESNPFDGVLCFYEPYVKTAAKIAANLNLLGLSIEVARRCRNKYAMRNALWQHGVRIPKYALAEDYTKIPEIVQQFEYPVVLKPVEGAASIAVMRLNSDADLEVYMEKFVEIPRILNFKGEMPHSFLIEEYLDGEEACIDSFVQGDKIVPLMTCEKVLPMKGPLFLEEMYLSPPRYSKDKMEKLLECNTQAIKALGVNIGITHAEFRIVDGVPYVLEVAARPGGMPFPMMIELLTDVDLPNLMAQLVSGVSSIPTVNIKQHVALRDLFAPKTGKVLDLQGISECMDHPNIHSVTVYTKVGEQVYAPPHPKGFRPNIASVVAIGKTSLECLESLIEASTLIRPKIEFVENMKH</sequence>
<keyword evidence="2 4" id="KW-0547">Nucleotide-binding</keyword>
<evidence type="ECO:0000256" key="3">
    <source>
        <dbReference type="ARBA" id="ARBA00022840"/>
    </source>
</evidence>
<dbReference type="GO" id="GO:0005524">
    <property type="term" value="F:ATP binding"/>
    <property type="evidence" value="ECO:0007669"/>
    <property type="project" value="UniProtKB-UniRule"/>
</dbReference>